<feature type="region of interest" description="Disordered" evidence="1">
    <location>
        <begin position="246"/>
        <end position="358"/>
    </location>
</feature>
<organism evidence="2 3">
    <name type="scientific">Plasmodium inui San Antonio 1</name>
    <dbReference type="NCBI Taxonomy" id="1237626"/>
    <lineage>
        <taxon>Eukaryota</taxon>
        <taxon>Sar</taxon>
        <taxon>Alveolata</taxon>
        <taxon>Apicomplexa</taxon>
        <taxon>Aconoidasida</taxon>
        <taxon>Haemosporida</taxon>
        <taxon>Plasmodiidae</taxon>
        <taxon>Plasmodium</taxon>
        <taxon>Plasmodium (Plasmodium)</taxon>
    </lineage>
</organism>
<evidence type="ECO:0000313" key="2">
    <source>
        <dbReference type="EMBL" id="EUD67099.1"/>
    </source>
</evidence>
<dbReference type="AlphaFoldDB" id="W7ADH6"/>
<feature type="compositionally biased region" description="Basic and acidic residues" evidence="1">
    <location>
        <begin position="330"/>
        <end position="351"/>
    </location>
</feature>
<dbReference type="EMBL" id="KI965468">
    <property type="protein sequence ID" value="EUD67099.1"/>
    <property type="molecule type" value="Genomic_DNA"/>
</dbReference>
<dbReference type="Proteomes" id="UP000030640">
    <property type="component" value="Unassembled WGS sequence"/>
</dbReference>
<dbReference type="RefSeq" id="XP_008816504.1">
    <property type="nucleotide sequence ID" value="XM_008818282.1"/>
</dbReference>
<name>W7ADH6_9APIC</name>
<feature type="compositionally biased region" description="Acidic residues" evidence="1">
    <location>
        <begin position="260"/>
        <end position="280"/>
    </location>
</feature>
<feature type="compositionally biased region" description="Basic and acidic residues" evidence="1">
    <location>
        <begin position="645"/>
        <end position="657"/>
    </location>
</feature>
<feature type="region of interest" description="Disordered" evidence="1">
    <location>
        <begin position="785"/>
        <end position="858"/>
    </location>
</feature>
<reference evidence="2 3" key="1">
    <citation type="submission" date="2013-02" db="EMBL/GenBank/DDBJ databases">
        <title>The Genome Sequence of Plasmodium inui San Antonio 1.</title>
        <authorList>
            <consortium name="The Broad Institute Genome Sequencing Platform"/>
            <consortium name="The Broad Institute Genome Sequencing Center for Infectious Disease"/>
            <person name="Neafsey D."/>
            <person name="Cheeseman I."/>
            <person name="Volkman S."/>
            <person name="Adams J."/>
            <person name="Walker B."/>
            <person name="Young S.K."/>
            <person name="Zeng Q."/>
            <person name="Gargeya S."/>
            <person name="Fitzgerald M."/>
            <person name="Haas B."/>
            <person name="Abouelleil A."/>
            <person name="Alvarado L."/>
            <person name="Arachchi H.M."/>
            <person name="Berlin A.M."/>
            <person name="Chapman S.B."/>
            <person name="Dewar J."/>
            <person name="Goldberg J."/>
            <person name="Griggs A."/>
            <person name="Gujja S."/>
            <person name="Hansen M."/>
            <person name="Howarth C."/>
            <person name="Imamovic A."/>
            <person name="Larimer J."/>
            <person name="McCowan C."/>
            <person name="Murphy C."/>
            <person name="Neiman D."/>
            <person name="Pearson M."/>
            <person name="Priest M."/>
            <person name="Roberts A."/>
            <person name="Saif S."/>
            <person name="Shea T."/>
            <person name="Sisk P."/>
            <person name="Sykes S."/>
            <person name="Wortman J."/>
            <person name="Nusbaum C."/>
            <person name="Birren B."/>
        </authorList>
    </citation>
    <scope>NUCLEOTIDE SEQUENCE [LARGE SCALE GENOMIC DNA]</scope>
    <source>
        <strain evidence="2 3">San Antonio 1</strain>
    </source>
</reference>
<proteinExistence type="predicted"/>
<evidence type="ECO:0000313" key="3">
    <source>
        <dbReference type="Proteomes" id="UP000030640"/>
    </source>
</evidence>
<feature type="compositionally biased region" description="Basic and acidic residues" evidence="1">
    <location>
        <begin position="585"/>
        <end position="601"/>
    </location>
</feature>
<dbReference type="GeneID" id="20037957"/>
<feature type="region of interest" description="Disordered" evidence="1">
    <location>
        <begin position="117"/>
        <end position="144"/>
    </location>
</feature>
<feature type="compositionally biased region" description="Basic and acidic residues" evidence="1">
    <location>
        <begin position="117"/>
        <end position="130"/>
    </location>
</feature>
<feature type="compositionally biased region" description="Basic and acidic residues" evidence="1">
    <location>
        <begin position="793"/>
        <end position="810"/>
    </location>
</feature>
<protein>
    <submittedName>
        <fullName evidence="2">Uncharacterized protein</fullName>
    </submittedName>
</protein>
<feature type="compositionally biased region" description="Basic and acidic residues" evidence="1">
    <location>
        <begin position="612"/>
        <end position="637"/>
    </location>
</feature>
<dbReference type="VEuPathDB" id="PlasmoDB:C922_02683"/>
<feature type="compositionally biased region" description="Basic and acidic residues" evidence="1">
    <location>
        <begin position="289"/>
        <end position="313"/>
    </location>
</feature>
<sequence length="877" mass="100411">MTLPHLLMNHERGTPIAAKQYDRGPPDGHVVKCYNLPEHICGEGILYYLLDVQKDAGFEIKKVLRPVKEETNLYPWKVICNEKFASFLLQQERIQIYDDLKRNNRVLVRLPRGKETHGEEACTDGLDKGGDVPPDDTVEDGVAPKKEETKGTIFRFIHPRKDDGDAGDSTGDPSCYSSHLVSSSQSYDLNEVKKVNRGLIDAASISITIGEGAPRGDGSYLSLGPEFERDLGQIGNGVQYCLYEESLSGGEDPRGGDGNGYDDGDSSDDSEGDLSNDGDSDWFGSESRFATDGEGIPKRRRDNPCRAEKHHGEGDEEVAWTKSHTRMNNKPREGQDSAKEDSQEEREKYAESYRSSNSKNIKRHKCEDYYQRKDSFKFIRNRNHSNTSDTKSGSELKSLVSFYRNDDTSVRNGEEGIITGAPSCSKRHSSIMSFDWEKDPKGRDTQENKDCLLADQMDEHTKRSRKKNTSYDAIEAIINEQRELLRKIKKRKKMNRRGLNHINIYFCPGSIDQIVRDVREEDAGVSVPTMVEFPLEEKRQFLLNVYGWRMEDHHKDHHRDDHHQDEDLQQPVHKIKLKRGNQNGEGKDHIEEGTEIEKDPLDQSYYNQGKGPNRDEASQGEQSIREDTSRNGFHENRASVISGRSVERRQDGYDPKRGGLAIWPSHLGWKEISEEIKSKLCVVIKNKPAEWSDYDLRKFIESQFSGTNHFPVFEDIFLTKNCPNIATVAFKNERLKENFLKCQKFKLPSSIRRYGNDGSYHHSSRYSSFLILQEYIVSHNGSHLHNAKKQSGQRKDGGDYTLPEKYKGNHSEVAPTRMAESTKDDFSRSGKYQSRNYKYVSDMRSDGRHATKNRHHDRSEMNTRITQYGKHVYHTRS</sequence>
<keyword evidence="3" id="KW-1185">Reference proteome</keyword>
<dbReference type="OrthoDB" id="372968at2759"/>
<accession>W7ADH6</accession>
<gene>
    <name evidence="2" type="ORF">C922_02683</name>
</gene>
<evidence type="ECO:0000256" key="1">
    <source>
        <dbReference type="SAM" id="MobiDB-lite"/>
    </source>
</evidence>
<feature type="compositionally biased region" description="Basic and acidic residues" evidence="1">
    <location>
        <begin position="555"/>
        <end position="566"/>
    </location>
</feature>
<feature type="region of interest" description="Disordered" evidence="1">
    <location>
        <begin position="156"/>
        <end position="180"/>
    </location>
</feature>
<feature type="region of interest" description="Disordered" evidence="1">
    <location>
        <begin position="555"/>
        <end position="657"/>
    </location>
</feature>